<dbReference type="Proteomes" id="UP000054144">
    <property type="component" value="Unassembled WGS sequence"/>
</dbReference>
<organism evidence="1 2">
    <name type="scientific">Fistulina hepatica ATCC 64428</name>
    <dbReference type="NCBI Taxonomy" id="1128425"/>
    <lineage>
        <taxon>Eukaryota</taxon>
        <taxon>Fungi</taxon>
        <taxon>Dikarya</taxon>
        <taxon>Basidiomycota</taxon>
        <taxon>Agaricomycotina</taxon>
        <taxon>Agaricomycetes</taxon>
        <taxon>Agaricomycetidae</taxon>
        <taxon>Agaricales</taxon>
        <taxon>Fistulinaceae</taxon>
        <taxon>Fistulina</taxon>
    </lineage>
</organism>
<proteinExistence type="predicted"/>
<protein>
    <submittedName>
        <fullName evidence="1">Uncharacterized protein</fullName>
    </submittedName>
</protein>
<accession>A0A0D7AAM0</accession>
<gene>
    <name evidence="1" type="ORF">FISHEDRAFT_75156</name>
</gene>
<keyword evidence="2" id="KW-1185">Reference proteome</keyword>
<dbReference type="EMBL" id="KN882019">
    <property type="protein sequence ID" value="KIY46981.1"/>
    <property type="molecule type" value="Genomic_DNA"/>
</dbReference>
<name>A0A0D7AAM0_9AGAR</name>
<reference evidence="1 2" key="1">
    <citation type="journal article" date="2015" name="Fungal Genet. Biol.">
        <title>Evolution of novel wood decay mechanisms in Agaricales revealed by the genome sequences of Fistulina hepatica and Cylindrobasidium torrendii.</title>
        <authorList>
            <person name="Floudas D."/>
            <person name="Held B.W."/>
            <person name="Riley R."/>
            <person name="Nagy L.G."/>
            <person name="Koehler G."/>
            <person name="Ransdell A.S."/>
            <person name="Younus H."/>
            <person name="Chow J."/>
            <person name="Chiniquy J."/>
            <person name="Lipzen A."/>
            <person name="Tritt A."/>
            <person name="Sun H."/>
            <person name="Haridas S."/>
            <person name="LaButti K."/>
            <person name="Ohm R.A."/>
            <person name="Kues U."/>
            <person name="Blanchette R.A."/>
            <person name="Grigoriev I.V."/>
            <person name="Minto R.E."/>
            <person name="Hibbett D.S."/>
        </authorList>
    </citation>
    <scope>NUCLEOTIDE SEQUENCE [LARGE SCALE GENOMIC DNA]</scope>
    <source>
        <strain evidence="1 2">ATCC 64428</strain>
    </source>
</reference>
<evidence type="ECO:0000313" key="2">
    <source>
        <dbReference type="Proteomes" id="UP000054144"/>
    </source>
</evidence>
<sequence length="128" mass="15242">MDPKSASTRFEDGDGSARDIDVQAENRRIRQIWASNKYYWRNHDRLCEQAAERRARYHRLPFILPSSDHTCNGPVSTRKKAELESIEDKVEQERQRDLIHTRRRALQAEWRDKNRGRLAEKARARRQG</sequence>
<dbReference type="AlphaFoldDB" id="A0A0D7AAM0"/>
<evidence type="ECO:0000313" key="1">
    <source>
        <dbReference type="EMBL" id="KIY46981.1"/>
    </source>
</evidence>